<protein>
    <submittedName>
        <fullName evidence="2">Uncharacterized protein</fullName>
    </submittedName>
</protein>
<feature type="region of interest" description="Disordered" evidence="1">
    <location>
        <begin position="78"/>
        <end position="126"/>
    </location>
</feature>
<name>A0ABY8U021_TETOB</name>
<accession>A0ABY8U021</accession>
<evidence type="ECO:0000313" key="2">
    <source>
        <dbReference type="EMBL" id="WIA14782.1"/>
    </source>
</evidence>
<evidence type="ECO:0000313" key="3">
    <source>
        <dbReference type="Proteomes" id="UP001244341"/>
    </source>
</evidence>
<sequence>MAATEPLRFWSRPIVAKGRCYAASGKDQDKKKKRERGKKGGYEAELLSGGSKGGKQFKAPRLAKKAAAEAAAAAAAAVPRAGRSSLGRQLAPSMKAAAAAEVDELPSDEPEAESDSTIDGDSSDDA</sequence>
<feature type="region of interest" description="Disordered" evidence="1">
    <location>
        <begin position="22"/>
        <end position="58"/>
    </location>
</feature>
<evidence type="ECO:0000256" key="1">
    <source>
        <dbReference type="SAM" id="MobiDB-lite"/>
    </source>
</evidence>
<keyword evidence="3" id="KW-1185">Reference proteome</keyword>
<reference evidence="2 3" key="1">
    <citation type="submission" date="2023-05" db="EMBL/GenBank/DDBJ databases">
        <title>A 100% complete, gapless, phased diploid assembly of the Scenedesmus obliquus UTEX 3031 genome.</title>
        <authorList>
            <person name="Biondi T.C."/>
            <person name="Hanschen E.R."/>
            <person name="Kwon T."/>
            <person name="Eng W."/>
            <person name="Kruse C.P.S."/>
            <person name="Koehler S.I."/>
            <person name="Kunde Y."/>
            <person name="Gleasner C.D."/>
            <person name="You Mak K.T."/>
            <person name="Polle J."/>
            <person name="Hovde B.T."/>
            <person name="Starkenburg S.R."/>
        </authorList>
    </citation>
    <scope>NUCLEOTIDE SEQUENCE [LARGE SCALE GENOMIC DNA]</scope>
    <source>
        <strain evidence="2 3">DOE0152z</strain>
    </source>
</reference>
<gene>
    <name evidence="2" type="ORF">OEZ85_003266</name>
</gene>
<proteinExistence type="predicted"/>
<dbReference type="EMBL" id="CP126212">
    <property type="protein sequence ID" value="WIA14782.1"/>
    <property type="molecule type" value="Genomic_DNA"/>
</dbReference>
<organism evidence="2 3">
    <name type="scientific">Tetradesmus obliquus</name>
    <name type="common">Green alga</name>
    <name type="synonym">Acutodesmus obliquus</name>
    <dbReference type="NCBI Taxonomy" id="3088"/>
    <lineage>
        <taxon>Eukaryota</taxon>
        <taxon>Viridiplantae</taxon>
        <taxon>Chlorophyta</taxon>
        <taxon>core chlorophytes</taxon>
        <taxon>Chlorophyceae</taxon>
        <taxon>CS clade</taxon>
        <taxon>Sphaeropleales</taxon>
        <taxon>Scenedesmaceae</taxon>
        <taxon>Tetradesmus</taxon>
    </lineage>
</organism>
<feature type="compositionally biased region" description="Acidic residues" evidence="1">
    <location>
        <begin position="101"/>
        <end position="126"/>
    </location>
</feature>
<dbReference type="Proteomes" id="UP001244341">
    <property type="component" value="Chromosome 5b"/>
</dbReference>